<dbReference type="AlphaFoldDB" id="A0A538TJX0"/>
<reference evidence="2 3" key="1">
    <citation type="journal article" date="2019" name="Nat. Microbiol.">
        <title>Mediterranean grassland soil C-N compound turnover is dependent on rainfall and depth, and is mediated by genomically divergent microorganisms.</title>
        <authorList>
            <person name="Diamond S."/>
            <person name="Andeer P.F."/>
            <person name="Li Z."/>
            <person name="Crits-Christoph A."/>
            <person name="Burstein D."/>
            <person name="Anantharaman K."/>
            <person name="Lane K.R."/>
            <person name="Thomas B.C."/>
            <person name="Pan C."/>
            <person name="Northen T.R."/>
            <person name="Banfield J.F."/>
        </authorList>
    </citation>
    <scope>NUCLEOTIDE SEQUENCE [LARGE SCALE GENOMIC DNA]</scope>
    <source>
        <strain evidence="2">WS_9</strain>
    </source>
</reference>
<protein>
    <submittedName>
        <fullName evidence="2">GWxTD domain-containing protein</fullName>
    </submittedName>
</protein>
<dbReference type="EMBL" id="VBOZ01000029">
    <property type="protein sequence ID" value="TMQ63918.1"/>
    <property type="molecule type" value="Genomic_DNA"/>
</dbReference>
<evidence type="ECO:0000259" key="1">
    <source>
        <dbReference type="Pfam" id="PF20094"/>
    </source>
</evidence>
<organism evidence="2 3">
    <name type="scientific">Eiseniibacteriota bacterium</name>
    <dbReference type="NCBI Taxonomy" id="2212470"/>
    <lineage>
        <taxon>Bacteria</taxon>
        <taxon>Candidatus Eiseniibacteriota</taxon>
    </lineage>
</organism>
<proteinExistence type="predicted"/>
<dbReference type="Proteomes" id="UP000317691">
    <property type="component" value="Unassembled WGS sequence"/>
</dbReference>
<name>A0A538TJX0_UNCEI</name>
<evidence type="ECO:0000313" key="3">
    <source>
        <dbReference type="Proteomes" id="UP000317691"/>
    </source>
</evidence>
<evidence type="ECO:0000313" key="2">
    <source>
        <dbReference type="EMBL" id="TMQ63918.1"/>
    </source>
</evidence>
<dbReference type="NCBIfam" id="TIGR04514">
    <property type="entry name" value="GWxTD_dom"/>
    <property type="match status" value="1"/>
</dbReference>
<dbReference type="Pfam" id="PF20094">
    <property type="entry name" value="GWxTD_dom"/>
    <property type="match status" value="1"/>
</dbReference>
<dbReference type="InterPro" id="IPR030959">
    <property type="entry name" value="GWxTD_dom"/>
</dbReference>
<accession>A0A538TJX0</accession>
<comment type="caution">
    <text evidence="2">The sequence shown here is derived from an EMBL/GenBank/DDBJ whole genome shotgun (WGS) entry which is preliminary data.</text>
</comment>
<sequence>MDRQRTPEERQAFWDAFWKSRDPTPETPRNEALEEFYRRVRYADQRFGVGGPGWKTDMGATYIQYGPPDEIVRNPFRFDGPPEEIWYYYQSRRVFTFVDRDGFGRYELDRERSR</sequence>
<feature type="domain" description="GWxTD" evidence="1">
    <location>
        <begin position="8"/>
        <end position="112"/>
    </location>
</feature>
<gene>
    <name evidence="2" type="ORF">E6K79_09655</name>
</gene>